<evidence type="ECO:0000313" key="3">
    <source>
        <dbReference type="EMBL" id="MFC3231274.1"/>
    </source>
</evidence>
<dbReference type="EMBL" id="JBHRTR010000054">
    <property type="protein sequence ID" value="MFC3231274.1"/>
    <property type="molecule type" value="Genomic_DNA"/>
</dbReference>
<proteinExistence type="predicted"/>
<dbReference type="RefSeq" id="WP_379906740.1">
    <property type="nucleotide sequence ID" value="NZ_JBHRTR010000054.1"/>
</dbReference>
<feature type="compositionally biased region" description="Basic residues" evidence="2">
    <location>
        <begin position="290"/>
        <end position="300"/>
    </location>
</feature>
<keyword evidence="4" id="KW-1185">Reference proteome</keyword>
<accession>A0ABV7L9R9</accession>
<name>A0ABV7L9R9_9PROT</name>
<dbReference type="Proteomes" id="UP001595528">
    <property type="component" value="Unassembled WGS sequence"/>
</dbReference>
<gene>
    <name evidence="3" type="ORF">ACFOGJ_28760</name>
</gene>
<evidence type="ECO:0000256" key="1">
    <source>
        <dbReference type="SAM" id="Coils"/>
    </source>
</evidence>
<evidence type="ECO:0000256" key="2">
    <source>
        <dbReference type="SAM" id="MobiDB-lite"/>
    </source>
</evidence>
<feature type="region of interest" description="Disordered" evidence="2">
    <location>
        <begin position="245"/>
        <end position="300"/>
    </location>
</feature>
<feature type="region of interest" description="Disordered" evidence="2">
    <location>
        <begin position="1"/>
        <end position="52"/>
    </location>
</feature>
<feature type="compositionally biased region" description="Acidic residues" evidence="2">
    <location>
        <begin position="1"/>
        <end position="16"/>
    </location>
</feature>
<keyword evidence="1" id="KW-0175">Coiled coil</keyword>
<evidence type="ECO:0000313" key="4">
    <source>
        <dbReference type="Proteomes" id="UP001595528"/>
    </source>
</evidence>
<reference evidence="4" key="1">
    <citation type="journal article" date="2019" name="Int. J. Syst. Evol. Microbiol.">
        <title>The Global Catalogue of Microorganisms (GCM) 10K type strain sequencing project: providing services to taxonomists for standard genome sequencing and annotation.</title>
        <authorList>
            <consortium name="The Broad Institute Genomics Platform"/>
            <consortium name="The Broad Institute Genome Sequencing Center for Infectious Disease"/>
            <person name="Wu L."/>
            <person name="Ma J."/>
        </authorList>
    </citation>
    <scope>NUCLEOTIDE SEQUENCE [LARGE SCALE GENOMIC DNA]</scope>
    <source>
        <strain evidence="4">KCTC 42964</strain>
    </source>
</reference>
<feature type="coiled-coil region" evidence="1">
    <location>
        <begin position="90"/>
        <end position="174"/>
    </location>
</feature>
<protein>
    <submittedName>
        <fullName evidence="3">Uncharacterized protein</fullName>
    </submittedName>
</protein>
<feature type="compositionally biased region" description="Low complexity" evidence="2">
    <location>
        <begin position="17"/>
        <end position="33"/>
    </location>
</feature>
<sequence>MSEQEAIEPSESDDVQAEPSAEPQAEEVAGPVEPDAEPADDDTESDGIEFDFGGTKARFARDASVADAAEALQVYAKQVTAGANQKFQEAAEIRKTAEAARSSLDELSELNTDALEAYAQAAQLRDRVRALEGVDMPRLWQSDPDRARRLSDELARLRQQQDRAMDRLDHVQSHLRTAQGAWRQQAMAEGKQRVGRMDPGFAAQADEVVAYVQQAYGLPAEQAQAWPLAPEMAVMARKAMLWDRAQAASKSRGPKAETRSPGPVRSLSGTGGGAAAGPHDRQGVESWMRARNRQLAARRG</sequence>
<feature type="compositionally biased region" description="Acidic residues" evidence="2">
    <location>
        <begin position="34"/>
        <end position="49"/>
    </location>
</feature>
<organism evidence="3 4">
    <name type="scientific">Marinibaculum pumilum</name>
    <dbReference type="NCBI Taxonomy" id="1766165"/>
    <lineage>
        <taxon>Bacteria</taxon>
        <taxon>Pseudomonadati</taxon>
        <taxon>Pseudomonadota</taxon>
        <taxon>Alphaproteobacteria</taxon>
        <taxon>Rhodospirillales</taxon>
        <taxon>Rhodospirillaceae</taxon>
        <taxon>Marinibaculum</taxon>
    </lineage>
</organism>
<comment type="caution">
    <text evidence="3">The sequence shown here is derived from an EMBL/GenBank/DDBJ whole genome shotgun (WGS) entry which is preliminary data.</text>
</comment>